<keyword evidence="1" id="KW-1133">Transmembrane helix</keyword>
<evidence type="ECO:0000313" key="2">
    <source>
        <dbReference type="EMBL" id="NBJ93061.1"/>
    </source>
</evidence>
<dbReference type="AlphaFoldDB" id="A0A9X5BFG0"/>
<organism evidence="2 3">
    <name type="scientific">Parablautia muri</name>
    <dbReference type="NCBI Taxonomy" id="2320879"/>
    <lineage>
        <taxon>Bacteria</taxon>
        <taxon>Bacillati</taxon>
        <taxon>Bacillota</taxon>
        <taxon>Clostridia</taxon>
        <taxon>Lachnospirales</taxon>
        <taxon>Lachnospiraceae</taxon>
        <taxon>Parablautia</taxon>
    </lineage>
</organism>
<name>A0A9X5BFG0_9FIRM</name>
<dbReference type="Proteomes" id="UP001154420">
    <property type="component" value="Unassembled WGS sequence"/>
</dbReference>
<dbReference type="EMBL" id="QZDT01000015">
    <property type="protein sequence ID" value="NBJ93061.1"/>
    <property type="molecule type" value="Genomic_DNA"/>
</dbReference>
<feature type="transmembrane region" description="Helical" evidence="1">
    <location>
        <begin position="130"/>
        <end position="151"/>
    </location>
</feature>
<keyword evidence="3" id="KW-1185">Reference proteome</keyword>
<feature type="transmembrane region" description="Helical" evidence="1">
    <location>
        <begin position="58"/>
        <end position="76"/>
    </location>
</feature>
<evidence type="ECO:0000313" key="3">
    <source>
        <dbReference type="Proteomes" id="UP001154420"/>
    </source>
</evidence>
<evidence type="ECO:0000256" key="1">
    <source>
        <dbReference type="SAM" id="Phobius"/>
    </source>
</evidence>
<proteinExistence type="predicted"/>
<accession>A0A9X5BFG0</accession>
<protein>
    <submittedName>
        <fullName evidence="2">Uncharacterized protein</fullName>
    </submittedName>
</protein>
<sequence length="216" mass="24201">MRAVGKKGVIMEKYKKLTVSFVKRQYYPHLLLTLLLIVFSGGFVSFKALEEPQAAKVMEMYVTFTGILLFTPLFMPEQDKEIWNLERSKSTSMWKVYLPRVLLALLVCVLVTLLFVGLMKKGGGHFHAGILLRGACCEILFLGSIGFFASAVTNQVVIGYMAAVVYYAVNIGGGKFLGRFALFKMMQGEYGTWTYWLFGAAVLLSGGILAREKMRF</sequence>
<keyword evidence="1" id="KW-0472">Membrane</keyword>
<reference evidence="2" key="1">
    <citation type="submission" date="2018-09" db="EMBL/GenBank/DDBJ databases">
        <title>Murine metabolic-syndrome-specific gut microbial biobank.</title>
        <authorList>
            <person name="Liu C."/>
        </authorList>
    </citation>
    <scope>NUCLEOTIDE SEQUENCE</scope>
    <source>
        <strain evidence="2">D42-62</strain>
    </source>
</reference>
<feature type="transmembrane region" description="Helical" evidence="1">
    <location>
        <begin position="190"/>
        <end position="210"/>
    </location>
</feature>
<keyword evidence="1" id="KW-0812">Transmembrane</keyword>
<feature type="transmembrane region" description="Helical" evidence="1">
    <location>
        <begin position="157"/>
        <end position="178"/>
    </location>
</feature>
<comment type="caution">
    <text evidence="2">The sequence shown here is derived from an EMBL/GenBank/DDBJ whole genome shotgun (WGS) entry which is preliminary data.</text>
</comment>
<gene>
    <name evidence="2" type="ORF">D5281_10740</name>
</gene>
<feature type="transmembrane region" description="Helical" evidence="1">
    <location>
        <begin position="96"/>
        <end position="118"/>
    </location>
</feature>
<feature type="transmembrane region" description="Helical" evidence="1">
    <location>
        <begin position="26"/>
        <end position="46"/>
    </location>
</feature>